<organism evidence="1 2">
    <name type="scientific">Acetobacter orientalis</name>
    <dbReference type="NCBI Taxonomy" id="146474"/>
    <lineage>
        <taxon>Bacteria</taxon>
        <taxon>Pseudomonadati</taxon>
        <taxon>Pseudomonadota</taxon>
        <taxon>Alphaproteobacteria</taxon>
        <taxon>Acetobacterales</taxon>
        <taxon>Acetobacteraceae</taxon>
        <taxon>Acetobacter</taxon>
    </lineage>
</organism>
<accession>A0A252A2L9</accession>
<protein>
    <submittedName>
        <fullName evidence="1">Uncharacterized protein</fullName>
    </submittedName>
</protein>
<dbReference type="EMBL" id="JOMO01000020">
    <property type="protein sequence ID" value="OUI82519.1"/>
    <property type="molecule type" value="Genomic_DNA"/>
</dbReference>
<gene>
    <name evidence="1" type="ORF">HK12_03985</name>
</gene>
<reference evidence="1 2" key="1">
    <citation type="submission" date="2014-06" db="EMBL/GenBank/DDBJ databases">
        <authorList>
            <person name="Ju J."/>
            <person name="Zhang J."/>
        </authorList>
    </citation>
    <scope>NUCLEOTIDE SEQUENCE [LARGE SCALE GENOMIC DNA]</scope>
    <source>
        <strain evidence="1">DmW_045</strain>
    </source>
</reference>
<name>A0A252A2L9_9PROT</name>
<dbReference type="Proteomes" id="UP000194639">
    <property type="component" value="Unassembled WGS sequence"/>
</dbReference>
<dbReference type="RefSeq" id="WP_086552206.1">
    <property type="nucleotide sequence ID" value="NZ_JOMO01000020.1"/>
</dbReference>
<proteinExistence type="predicted"/>
<comment type="caution">
    <text evidence="1">The sequence shown here is derived from an EMBL/GenBank/DDBJ whole genome shotgun (WGS) entry which is preliminary data.</text>
</comment>
<evidence type="ECO:0000313" key="2">
    <source>
        <dbReference type="Proteomes" id="UP000194639"/>
    </source>
</evidence>
<sequence length="88" mass="9778">MKDIMPLTDFEYETVMNLRSPNVILHDARKLSGLVVAVAESGVGDGQEITEPEALLWLAHRLQDKLDLLATLSDTDDVPGWMQKEQSA</sequence>
<evidence type="ECO:0000313" key="1">
    <source>
        <dbReference type="EMBL" id="OUI82519.1"/>
    </source>
</evidence>
<dbReference type="AlphaFoldDB" id="A0A252A2L9"/>